<protein>
    <submittedName>
        <fullName evidence="2">Protein containing Alpha-D-phosphohexomutase</fullName>
        <ecNumber evidence="2">5.4.2.-</ecNumber>
    </submittedName>
</protein>
<evidence type="ECO:0000259" key="1">
    <source>
        <dbReference type="Pfam" id="PF00408"/>
    </source>
</evidence>
<evidence type="ECO:0000313" key="2">
    <source>
        <dbReference type="EMBL" id="EQD49199.1"/>
    </source>
</evidence>
<gene>
    <name evidence="2" type="ORF">B1B_11758</name>
</gene>
<feature type="non-terminal residue" evidence="2">
    <location>
        <position position="1"/>
    </location>
</feature>
<organism evidence="2">
    <name type="scientific">mine drainage metagenome</name>
    <dbReference type="NCBI Taxonomy" id="410659"/>
    <lineage>
        <taxon>unclassified sequences</taxon>
        <taxon>metagenomes</taxon>
        <taxon>ecological metagenomes</taxon>
    </lineage>
</organism>
<dbReference type="InterPro" id="IPR005843">
    <property type="entry name" value="A-D-PHexomutase_C"/>
</dbReference>
<dbReference type="Pfam" id="PF00408">
    <property type="entry name" value="PGM_PMM_IV"/>
    <property type="match status" value="1"/>
</dbReference>
<reference evidence="2" key="2">
    <citation type="journal article" date="2014" name="ISME J.">
        <title>Microbial stratification in low pH oxic and suboxic macroscopic growths along an acid mine drainage.</title>
        <authorList>
            <person name="Mendez-Garcia C."/>
            <person name="Mesa V."/>
            <person name="Sprenger R.R."/>
            <person name="Richter M."/>
            <person name="Diez M.S."/>
            <person name="Solano J."/>
            <person name="Bargiela R."/>
            <person name="Golyshina O.V."/>
            <person name="Manteca A."/>
            <person name="Ramos J.L."/>
            <person name="Gallego J.R."/>
            <person name="Llorente I."/>
            <person name="Martins Dos Santos V.A."/>
            <person name="Jensen O.N."/>
            <person name="Pelaez A.I."/>
            <person name="Sanchez J."/>
            <person name="Ferrer M."/>
        </authorList>
    </citation>
    <scope>NUCLEOTIDE SEQUENCE</scope>
</reference>
<dbReference type="AlphaFoldDB" id="T1B846"/>
<feature type="domain" description="Alpha-D-phosphohexomutase C-terminal" evidence="1">
    <location>
        <begin position="5"/>
        <end position="40"/>
    </location>
</feature>
<sequence>RIDWPEGWVHVRPSNTEPIARVIAEAADENTASDLIARVERLRSPTNA</sequence>
<dbReference type="EC" id="5.4.2.-" evidence="2"/>
<reference evidence="2" key="1">
    <citation type="submission" date="2013-08" db="EMBL/GenBank/DDBJ databases">
        <authorList>
            <person name="Mendez C."/>
            <person name="Richter M."/>
            <person name="Ferrer M."/>
            <person name="Sanchez J."/>
        </authorList>
    </citation>
    <scope>NUCLEOTIDE SEQUENCE</scope>
</reference>
<dbReference type="InterPro" id="IPR036900">
    <property type="entry name" value="A-D-PHexomutase_C_sf"/>
</dbReference>
<name>T1B846_9ZZZZ</name>
<accession>T1B846</accession>
<dbReference type="SUPFAM" id="SSF55957">
    <property type="entry name" value="Phosphoglucomutase, C-terminal domain"/>
    <property type="match status" value="1"/>
</dbReference>
<proteinExistence type="predicted"/>
<dbReference type="EMBL" id="AUZY01007668">
    <property type="protein sequence ID" value="EQD49199.1"/>
    <property type="molecule type" value="Genomic_DNA"/>
</dbReference>
<keyword evidence="2" id="KW-0413">Isomerase</keyword>
<dbReference type="Gene3D" id="3.30.310.50">
    <property type="entry name" value="Alpha-D-phosphohexomutase, C-terminal domain"/>
    <property type="match status" value="1"/>
</dbReference>
<dbReference type="GO" id="GO:0016868">
    <property type="term" value="F:intramolecular phosphotransferase activity"/>
    <property type="evidence" value="ECO:0007669"/>
    <property type="project" value="InterPro"/>
</dbReference>
<comment type="caution">
    <text evidence="2">The sequence shown here is derived from an EMBL/GenBank/DDBJ whole genome shotgun (WGS) entry which is preliminary data.</text>
</comment>